<name>A0A4U5ML92_STECR</name>
<organism evidence="12 13">
    <name type="scientific">Steinernema carpocapsae</name>
    <name type="common">Entomopathogenic nematode</name>
    <dbReference type="NCBI Taxonomy" id="34508"/>
    <lineage>
        <taxon>Eukaryota</taxon>
        <taxon>Metazoa</taxon>
        <taxon>Ecdysozoa</taxon>
        <taxon>Nematoda</taxon>
        <taxon>Chromadorea</taxon>
        <taxon>Rhabditida</taxon>
        <taxon>Tylenchina</taxon>
        <taxon>Panagrolaimomorpha</taxon>
        <taxon>Strongyloidoidea</taxon>
        <taxon>Steinernematidae</taxon>
        <taxon>Steinernema</taxon>
    </lineage>
</organism>
<evidence type="ECO:0000256" key="7">
    <source>
        <dbReference type="ARBA" id="ARBA00022833"/>
    </source>
</evidence>
<dbReference type="SUPFAM" id="SSF55486">
    <property type="entry name" value="Metalloproteases ('zincins'), catalytic domain"/>
    <property type="match status" value="1"/>
</dbReference>
<dbReference type="InterPro" id="IPR042097">
    <property type="entry name" value="Aminopeptidase_N-like_N_sf"/>
</dbReference>
<dbReference type="SMART" id="SM01263">
    <property type="entry name" value="Leuk-A4-hydro_C"/>
    <property type="match status" value="1"/>
</dbReference>
<feature type="active site" description="Proton acceptor" evidence="9">
    <location>
        <position position="292"/>
    </location>
</feature>
<dbReference type="GO" id="GO:0004301">
    <property type="term" value="F:epoxide hydrolase activity"/>
    <property type="evidence" value="ECO:0007669"/>
    <property type="project" value="TreeGrafter"/>
</dbReference>
<dbReference type="Proteomes" id="UP000298663">
    <property type="component" value="Unassembled WGS sequence"/>
</dbReference>
<dbReference type="Gene3D" id="3.30.2010.30">
    <property type="match status" value="1"/>
</dbReference>
<reference evidence="12 13" key="2">
    <citation type="journal article" date="2019" name="G3 (Bethesda)">
        <title>Hybrid Assembly of the Genome of the Entomopathogenic Nematode Steinernema carpocapsae Identifies the X-Chromosome.</title>
        <authorList>
            <person name="Serra L."/>
            <person name="Macchietto M."/>
            <person name="Macias-Munoz A."/>
            <person name="McGill C.J."/>
            <person name="Rodriguez I.M."/>
            <person name="Rodriguez B."/>
            <person name="Murad R."/>
            <person name="Mortazavi A."/>
        </authorList>
    </citation>
    <scope>NUCLEOTIDE SEQUENCE [LARGE SCALE GENOMIC DNA]</scope>
    <source>
        <strain evidence="12 13">ALL</strain>
    </source>
</reference>
<dbReference type="AlphaFoldDB" id="A0A4U5ML92"/>
<dbReference type="EMBL" id="AZBU02000007">
    <property type="protein sequence ID" value="TKR70191.1"/>
    <property type="molecule type" value="Genomic_DNA"/>
</dbReference>
<dbReference type="InterPro" id="IPR016024">
    <property type="entry name" value="ARM-type_fold"/>
</dbReference>
<evidence type="ECO:0000259" key="11">
    <source>
        <dbReference type="SMART" id="SM01263"/>
    </source>
</evidence>
<keyword evidence="8" id="KW-0482">Metalloprotease</keyword>
<feature type="binding site" evidence="10">
    <location>
        <position position="314"/>
    </location>
    <ligand>
        <name>Zn(2+)</name>
        <dbReference type="ChEBI" id="CHEBI:29105"/>
        <note>catalytic</note>
    </ligand>
</feature>
<dbReference type="SUPFAM" id="SSF63737">
    <property type="entry name" value="Leukotriene A4 hydrolase N-terminal domain"/>
    <property type="match status" value="1"/>
</dbReference>
<comment type="caution">
    <text evidence="12">The sequence shown here is derived from an EMBL/GenBank/DDBJ whole genome shotgun (WGS) entry which is preliminary data.</text>
</comment>
<evidence type="ECO:0000256" key="1">
    <source>
        <dbReference type="ARBA" id="ARBA00004496"/>
    </source>
</evidence>
<evidence type="ECO:0000256" key="9">
    <source>
        <dbReference type="PIRSR" id="PIRSR634015-1"/>
    </source>
</evidence>
<proteinExistence type="inferred from homology"/>
<dbReference type="GO" id="GO:0006508">
    <property type="term" value="P:proteolysis"/>
    <property type="evidence" value="ECO:0007669"/>
    <property type="project" value="UniProtKB-KW"/>
</dbReference>
<feature type="binding site" evidence="10">
    <location>
        <position position="295"/>
    </location>
    <ligand>
        <name>Zn(2+)</name>
        <dbReference type="ChEBI" id="CHEBI:29105"/>
        <note>catalytic</note>
    </ligand>
</feature>
<dbReference type="STRING" id="34508.A0A4U5ML92"/>
<dbReference type="Gene3D" id="1.25.40.320">
    <property type="entry name" value="Peptidase M1, leukotriene A4 hydrolase/aminopeptidase C-terminal domain"/>
    <property type="match status" value="1"/>
</dbReference>
<dbReference type="GO" id="GO:0008237">
    <property type="term" value="F:metallopeptidase activity"/>
    <property type="evidence" value="ECO:0007669"/>
    <property type="project" value="UniProtKB-KW"/>
</dbReference>
<keyword evidence="3" id="KW-0963">Cytoplasm</keyword>
<evidence type="ECO:0000313" key="12">
    <source>
        <dbReference type="EMBL" id="TKR70191.1"/>
    </source>
</evidence>
<dbReference type="GO" id="GO:0043171">
    <property type="term" value="P:peptide catabolic process"/>
    <property type="evidence" value="ECO:0007669"/>
    <property type="project" value="TreeGrafter"/>
</dbReference>
<keyword evidence="13" id="KW-1185">Reference proteome</keyword>
<evidence type="ECO:0000313" key="13">
    <source>
        <dbReference type="Proteomes" id="UP000298663"/>
    </source>
</evidence>
<feature type="binding site" evidence="10">
    <location>
        <position position="291"/>
    </location>
    <ligand>
        <name>Zn(2+)</name>
        <dbReference type="ChEBI" id="CHEBI:29105"/>
        <note>catalytic</note>
    </ligand>
</feature>
<evidence type="ECO:0000256" key="4">
    <source>
        <dbReference type="ARBA" id="ARBA00022670"/>
    </source>
</evidence>
<sequence length="611" mass="71437">MDPASCSNFDDFELVHLKPSWVVRFEEKVLEGKIEFELKAKKDVEKLLLDMSGLNLNKVTLDGDETTYEVEDQPMEIFGQQLTVHLGQKKRGDEFKVQIKFTTSHTATAAQWLDKNQTKDRLQPQVFTYSQPIAARSVMPCMDTPFVKCPITAKLSVPEYVVALMSAVQKGEAVKDPQNPGYMLYEFEQKIPIPSYLVAFIVGKFDSRDISDRIRVWAEPSLVDAAAYEFAESEKQLQTAEKILGDYVWGRCDMVVLPPSFPLGGMENPCMIFLTPSLIAGDRSLICLVAHEQIHAWFGNLVTNATWEHEWLNEGFTTYMERRIGALMYGEADRQFCGLQNWTSQLKVAVYEQFHPTHELTKLVQVHDRSTDPNKAFSNIYYEKGQVFLYYLERLFGIEEFDKYLRDYIQTFSRKSINSQDWKDHFMKFFAHKKEILDKIDFDLWMYSPGMPPIDPEYDDSFQKDCVEYCKLWVQAEDSKAQEIETDTFKSFTPYQKEEFFNLLRQDKALSIHKIQVLTNKLDLKNEHNCEIRHHWIRVCLKAHWDEIVPIAHNFLLKYGRMKLTRYVYRDLFDWAEQREKTEKLFKDNMPYMHPMAIRIIAFDMSEAGAA</sequence>
<dbReference type="GO" id="GO:0004177">
    <property type="term" value="F:aminopeptidase activity"/>
    <property type="evidence" value="ECO:0007669"/>
    <property type="project" value="TreeGrafter"/>
</dbReference>
<dbReference type="SUPFAM" id="SSF48371">
    <property type="entry name" value="ARM repeat"/>
    <property type="match status" value="1"/>
</dbReference>
<dbReference type="InterPro" id="IPR027268">
    <property type="entry name" value="Peptidase_M4/M1_CTD_sf"/>
</dbReference>
<dbReference type="InterPro" id="IPR001930">
    <property type="entry name" value="Peptidase_M1"/>
</dbReference>
<evidence type="ECO:0000256" key="3">
    <source>
        <dbReference type="ARBA" id="ARBA00022490"/>
    </source>
</evidence>
<feature type="domain" description="Peptidase M1 leukotriene A4 hydrolase/aminopeptidase C-terminal" evidence="11">
    <location>
        <begin position="461"/>
        <end position="605"/>
    </location>
</feature>
<reference evidence="12 13" key="1">
    <citation type="journal article" date="2015" name="Genome Biol.">
        <title>Comparative genomics of Steinernema reveals deeply conserved gene regulatory networks.</title>
        <authorList>
            <person name="Dillman A.R."/>
            <person name="Macchietto M."/>
            <person name="Porter C.F."/>
            <person name="Rogers A."/>
            <person name="Williams B."/>
            <person name="Antoshechkin I."/>
            <person name="Lee M.M."/>
            <person name="Goodwin Z."/>
            <person name="Lu X."/>
            <person name="Lewis E.E."/>
            <person name="Goodrich-Blair H."/>
            <person name="Stock S.P."/>
            <person name="Adams B.J."/>
            <person name="Sternberg P.W."/>
            <person name="Mortazavi A."/>
        </authorList>
    </citation>
    <scope>NUCLEOTIDE SEQUENCE [LARGE SCALE GENOMIC DNA]</scope>
    <source>
        <strain evidence="12 13">ALL</strain>
    </source>
</reference>
<evidence type="ECO:0000256" key="2">
    <source>
        <dbReference type="ARBA" id="ARBA00010136"/>
    </source>
</evidence>
<dbReference type="Pfam" id="PF01433">
    <property type="entry name" value="Peptidase_M1"/>
    <property type="match status" value="1"/>
</dbReference>
<gene>
    <name evidence="12" type="ORF">L596_022243</name>
</gene>
<keyword evidence="4" id="KW-0645">Protease</keyword>
<keyword evidence="7 10" id="KW-0862">Zinc</keyword>
<comment type="subcellular location">
    <subcellularLocation>
        <location evidence="1">Cytoplasm</location>
    </subcellularLocation>
</comment>
<feature type="active site" description="Proton donor" evidence="9">
    <location>
        <position position="382"/>
    </location>
</feature>
<dbReference type="PANTHER" id="PTHR45726">
    <property type="entry name" value="LEUKOTRIENE A-4 HYDROLASE"/>
    <property type="match status" value="1"/>
</dbReference>
<keyword evidence="5 10" id="KW-0479">Metal-binding</keyword>
<dbReference type="Gene3D" id="1.10.390.10">
    <property type="entry name" value="Neutral Protease Domain 2"/>
    <property type="match status" value="1"/>
</dbReference>
<keyword evidence="6" id="KW-0378">Hydrolase</keyword>
<dbReference type="GO" id="GO:0008270">
    <property type="term" value="F:zinc ion binding"/>
    <property type="evidence" value="ECO:0007669"/>
    <property type="project" value="InterPro"/>
</dbReference>
<dbReference type="PRINTS" id="PR00756">
    <property type="entry name" value="ALADIPTASE"/>
</dbReference>
<dbReference type="OrthoDB" id="79562at2759"/>
<dbReference type="PANTHER" id="PTHR45726:SF3">
    <property type="entry name" value="LEUKOTRIENE A-4 HYDROLASE"/>
    <property type="match status" value="1"/>
</dbReference>
<protein>
    <recommendedName>
        <fullName evidence="11">Peptidase M1 leukotriene A4 hydrolase/aminopeptidase C-terminal domain-containing protein</fullName>
    </recommendedName>
</protein>
<dbReference type="Gene3D" id="2.60.40.1730">
    <property type="entry name" value="tricorn interacting facor f3 domain"/>
    <property type="match status" value="1"/>
</dbReference>
<comment type="similarity">
    <text evidence="2">Belongs to the peptidase M1 family.</text>
</comment>
<evidence type="ECO:0000256" key="10">
    <source>
        <dbReference type="PIRSR" id="PIRSR634015-3"/>
    </source>
</evidence>
<evidence type="ECO:0000256" key="6">
    <source>
        <dbReference type="ARBA" id="ARBA00022801"/>
    </source>
</evidence>
<dbReference type="FunFam" id="1.10.390.10:FF:000003">
    <property type="entry name" value="Leukotriene A(4) hydrolase"/>
    <property type="match status" value="1"/>
</dbReference>
<dbReference type="InterPro" id="IPR034015">
    <property type="entry name" value="M1_LTA4H"/>
</dbReference>
<comment type="cofactor">
    <cofactor evidence="10">
        <name>Zn(2+)</name>
        <dbReference type="ChEBI" id="CHEBI:29105"/>
    </cofactor>
    <text evidence="10">Binds 1 zinc ion per subunit.</text>
</comment>
<dbReference type="Pfam" id="PF17900">
    <property type="entry name" value="Peptidase_M1_N"/>
    <property type="match status" value="1"/>
</dbReference>
<dbReference type="InterPro" id="IPR014782">
    <property type="entry name" value="Peptidase_M1_dom"/>
</dbReference>
<dbReference type="FunFam" id="3.30.2010.30:FF:000001">
    <property type="entry name" value="Leukotriene A(4) hydrolase"/>
    <property type="match status" value="1"/>
</dbReference>
<evidence type="ECO:0000256" key="8">
    <source>
        <dbReference type="ARBA" id="ARBA00023049"/>
    </source>
</evidence>
<dbReference type="InterPro" id="IPR038502">
    <property type="entry name" value="M1_LTA-4_hydro/amino_C_sf"/>
</dbReference>
<evidence type="ECO:0000256" key="5">
    <source>
        <dbReference type="ARBA" id="ARBA00022723"/>
    </source>
</evidence>
<dbReference type="GO" id="GO:0005829">
    <property type="term" value="C:cytosol"/>
    <property type="evidence" value="ECO:0007669"/>
    <property type="project" value="TreeGrafter"/>
</dbReference>
<dbReference type="Pfam" id="PF09127">
    <property type="entry name" value="Leuk-A4-hydro_C"/>
    <property type="match status" value="1"/>
</dbReference>
<dbReference type="InterPro" id="IPR045357">
    <property type="entry name" value="Aminopeptidase_N-like_N"/>
</dbReference>
<dbReference type="InterPro" id="IPR049980">
    <property type="entry name" value="LTA4H_cat"/>
</dbReference>
<accession>A0A4U5ML92</accession>
<dbReference type="CDD" id="cd09599">
    <property type="entry name" value="M1_LTA4H"/>
    <property type="match status" value="1"/>
</dbReference>
<dbReference type="InterPro" id="IPR015211">
    <property type="entry name" value="Peptidase_M1_C"/>
</dbReference>